<dbReference type="EMBL" id="JAEQNC010000004">
    <property type="protein sequence ID" value="MBL0371946.1"/>
    <property type="molecule type" value="Genomic_DNA"/>
</dbReference>
<evidence type="ECO:0000313" key="2">
    <source>
        <dbReference type="Proteomes" id="UP000633219"/>
    </source>
</evidence>
<accession>A0A937CLR0</accession>
<comment type="caution">
    <text evidence="1">The sequence shown here is derived from an EMBL/GenBank/DDBJ whole genome shotgun (WGS) entry which is preliminary data.</text>
</comment>
<dbReference type="RefSeq" id="WP_201655733.1">
    <property type="nucleotide sequence ID" value="NZ_JAEQNC010000004.1"/>
</dbReference>
<gene>
    <name evidence="1" type="ORF">JJB09_07895</name>
</gene>
<dbReference type="Proteomes" id="UP000633219">
    <property type="component" value="Unassembled WGS sequence"/>
</dbReference>
<sequence length="143" mass="15916">MTDAGYSGTPLARKIGLRDGQVALLINVPNTIAEIVEFGGYAACERVWPPSDISRFDYIHLFETRRAELESVSHRLIANLKPEGMVWISWPKKASKVPTTITEDMLREILLPTGLVDVKVAAIDEVWSGLKFVVRKELRAGPV</sequence>
<protein>
    <submittedName>
        <fullName evidence="1">DUF3052 domain-containing protein</fullName>
    </submittedName>
</protein>
<keyword evidence="2" id="KW-1185">Reference proteome</keyword>
<dbReference type="AlphaFoldDB" id="A0A937CLR0"/>
<organism evidence="1 2">
    <name type="scientific">Rhizobium setariae</name>
    <dbReference type="NCBI Taxonomy" id="2801340"/>
    <lineage>
        <taxon>Bacteria</taxon>
        <taxon>Pseudomonadati</taxon>
        <taxon>Pseudomonadota</taxon>
        <taxon>Alphaproteobacteria</taxon>
        <taxon>Hyphomicrobiales</taxon>
        <taxon>Rhizobiaceae</taxon>
        <taxon>Rhizobium/Agrobacterium group</taxon>
        <taxon>Rhizobium</taxon>
    </lineage>
</organism>
<name>A0A937CLR0_9HYPH</name>
<evidence type="ECO:0000313" key="1">
    <source>
        <dbReference type="EMBL" id="MBL0371946.1"/>
    </source>
</evidence>
<proteinExistence type="predicted"/>
<reference evidence="1" key="1">
    <citation type="submission" date="2021-01" db="EMBL/GenBank/DDBJ databases">
        <title>Rhizobium sp. strain KVB221 16S ribosomal RNA gene Genome sequencing and assembly.</title>
        <authorList>
            <person name="Kang M."/>
        </authorList>
    </citation>
    <scope>NUCLEOTIDE SEQUENCE</scope>
    <source>
        <strain evidence="1">KVB221</strain>
    </source>
</reference>